<dbReference type="GeneID" id="104611156"/>
<dbReference type="Pfam" id="PF03106">
    <property type="entry name" value="WRKY"/>
    <property type="match status" value="1"/>
</dbReference>
<evidence type="ECO:0000256" key="2">
    <source>
        <dbReference type="ARBA" id="ARBA00023015"/>
    </source>
</evidence>
<reference evidence="7" key="1">
    <citation type="submission" date="2025-08" db="UniProtKB">
        <authorList>
            <consortium name="RefSeq"/>
        </authorList>
    </citation>
    <scope>IDENTIFICATION</scope>
</reference>
<dbReference type="RefSeq" id="XP_010276400.1">
    <property type="nucleotide sequence ID" value="XM_010278098.2"/>
</dbReference>
<organism evidence="6 7">
    <name type="scientific">Nelumbo nucifera</name>
    <name type="common">Sacred lotus</name>
    <dbReference type="NCBI Taxonomy" id="4432"/>
    <lineage>
        <taxon>Eukaryota</taxon>
        <taxon>Viridiplantae</taxon>
        <taxon>Streptophyta</taxon>
        <taxon>Embryophyta</taxon>
        <taxon>Tracheophyta</taxon>
        <taxon>Spermatophyta</taxon>
        <taxon>Magnoliopsida</taxon>
        <taxon>Proteales</taxon>
        <taxon>Nelumbonaceae</taxon>
        <taxon>Nelumbo</taxon>
    </lineage>
</organism>
<evidence type="ECO:0000256" key="4">
    <source>
        <dbReference type="ARBA" id="ARBA00023163"/>
    </source>
</evidence>
<dbReference type="InterPro" id="IPR036576">
    <property type="entry name" value="WRKY_dom_sf"/>
</dbReference>
<comment type="subcellular location">
    <subcellularLocation>
        <location evidence="1">Nucleus</location>
    </subcellularLocation>
</comment>
<keyword evidence="3" id="KW-0238">DNA-binding</keyword>
<name>A0A1U8BHH5_NELNU</name>
<dbReference type="GO" id="GO:0003700">
    <property type="term" value="F:DNA-binding transcription factor activity"/>
    <property type="evidence" value="ECO:0000318"/>
    <property type="project" value="GO_Central"/>
</dbReference>
<keyword evidence="6" id="KW-1185">Reference proteome</keyword>
<dbReference type="KEGG" id="nnu:104611156"/>
<dbReference type="InterPro" id="IPR044810">
    <property type="entry name" value="WRKY_plant"/>
</dbReference>
<keyword evidence="4" id="KW-0804">Transcription</keyword>
<dbReference type="OrthoDB" id="2020099at2759"/>
<gene>
    <name evidence="7" type="primary">LOC104611156</name>
</gene>
<dbReference type="InterPro" id="IPR003657">
    <property type="entry name" value="WRKY_dom"/>
</dbReference>
<evidence type="ECO:0000313" key="7">
    <source>
        <dbReference type="RefSeq" id="XP_010276400.1"/>
    </source>
</evidence>
<dbReference type="SMART" id="SM00774">
    <property type="entry name" value="WRKY"/>
    <property type="match status" value="1"/>
</dbReference>
<dbReference type="OMA" id="KQNCNAK"/>
<protein>
    <submittedName>
        <fullName evidence="7">WRKY transcription factor 44-like</fullName>
    </submittedName>
</protein>
<evidence type="ECO:0000313" key="6">
    <source>
        <dbReference type="Proteomes" id="UP000189703"/>
    </source>
</evidence>
<dbReference type="Gene3D" id="2.20.25.80">
    <property type="entry name" value="WRKY domain"/>
    <property type="match status" value="1"/>
</dbReference>
<evidence type="ECO:0000256" key="5">
    <source>
        <dbReference type="ARBA" id="ARBA00023242"/>
    </source>
</evidence>
<dbReference type="STRING" id="4432.A0A1U8BHH5"/>
<dbReference type="PANTHER" id="PTHR31221">
    <property type="entry name" value="WRKY TRANSCRIPTION FACTOR PROTEIN 1-RELATED"/>
    <property type="match status" value="1"/>
</dbReference>
<evidence type="ECO:0000256" key="3">
    <source>
        <dbReference type="ARBA" id="ARBA00023125"/>
    </source>
</evidence>
<keyword evidence="2" id="KW-0805">Transcription regulation</keyword>
<sequence>MADPPSTTATLLEAEEGFREDQVVDRECTNLVMPEDGHIWKKYGQKFIKNIGKTRSYFKCQRTDCRAKKRAEWLASDPNNLRIVYQGVHNHPSSTSQLSSSQQGSASVTNQYNLFTQVFGDQDNPS</sequence>
<dbReference type="SUPFAM" id="SSF118290">
    <property type="entry name" value="WRKY DNA-binding domain"/>
    <property type="match status" value="1"/>
</dbReference>
<dbReference type="PANTHER" id="PTHR31221:SF261">
    <property type="entry name" value="OS03G0657400 PROTEIN"/>
    <property type="match status" value="1"/>
</dbReference>
<dbReference type="GO" id="GO:0000976">
    <property type="term" value="F:transcription cis-regulatory region binding"/>
    <property type="evidence" value="ECO:0000318"/>
    <property type="project" value="GO_Central"/>
</dbReference>
<dbReference type="AlphaFoldDB" id="A0A1U8BHH5"/>
<dbReference type="GO" id="GO:0006355">
    <property type="term" value="P:regulation of DNA-templated transcription"/>
    <property type="evidence" value="ECO:0000318"/>
    <property type="project" value="GO_Central"/>
</dbReference>
<accession>A0A1U8BHH5</accession>
<dbReference type="PROSITE" id="PS50811">
    <property type="entry name" value="WRKY"/>
    <property type="match status" value="1"/>
</dbReference>
<evidence type="ECO:0000256" key="1">
    <source>
        <dbReference type="ARBA" id="ARBA00004123"/>
    </source>
</evidence>
<keyword evidence="5" id="KW-0539">Nucleus</keyword>
<proteinExistence type="predicted"/>
<dbReference type="eggNOG" id="ENOG502S7GS">
    <property type="taxonomic scope" value="Eukaryota"/>
</dbReference>
<dbReference type="GO" id="GO:0005634">
    <property type="term" value="C:nucleus"/>
    <property type="evidence" value="ECO:0000318"/>
    <property type="project" value="GO_Central"/>
</dbReference>
<dbReference type="Proteomes" id="UP000189703">
    <property type="component" value="Unplaced"/>
</dbReference>